<dbReference type="Proteomes" id="UP000241203">
    <property type="component" value="Unassembled WGS sequence"/>
</dbReference>
<proteinExistence type="predicted"/>
<name>A0A2P8H0K4_9MICO</name>
<accession>A0A2P8H0K4</accession>
<organism evidence="1 2">
    <name type="scientific">Labedella gwakjiensis</name>
    <dbReference type="NCBI Taxonomy" id="390269"/>
    <lineage>
        <taxon>Bacteria</taxon>
        <taxon>Bacillati</taxon>
        <taxon>Actinomycetota</taxon>
        <taxon>Actinomycetes</taxon>
        <taxon>Micrococcales</taxon>
        <taxon>Microbacteriaceae</taxon>
        <taxon>Labedella</taxon>
    </lineage>
</organism>
<evidence type="ECO:0000313" key="1">
    <source>
        <dbReference type="EMBL" id="PSL39728.1"/>
    </source>
</evidence>
<gene>
    <name evidence="1" type="ORF">CLV49_3375</name>
</gene>
<reference evidence="1 2" key="1">
    <citation type="submission" date="2018-03" db="EMBL/GenBank/DDBJ databases">
        <title>Genomic Encyclopedia of Archaeal and Bacterial Type Strains, Phase II (KMG-II): from individual species to whole genera.</title>
        <authorList>
            <person name="Goeker M."/>
        </authorList>
    </citation>
    <scope>NUCLEOTIDE SEQUENCE [LARGE SCALE GENOMIC DNA]</scope>
    <source>
        <strain evidence="1 2">DSM 21548</strain>
    </source>
</reference>
<comment type="caution">
    <text evidence="1">The sequence shown here is derived from an EMBL/GenBank/DDBJ whole genome shotgun (WGS) entry which is preliminary data.</text>
</comment>
<dbReference type="AlphaFoldDB" id="A0A2P8H0K4"/>
<evidence type="ECO:0000313" key="2">
    <source>
        <dbReference type="Proteomes" id="UP000241203"/>
    </source>
</evidence>
<protein>
    <submittedName>
        <fullName evidence="1">Uncharacterized protein</fullName>
    </submittedName>
</protein>
<sequence length="95" mass="10256">MTLDTLTIEAPVAVTSTSAPTTSPSSGTVRVDARGERLWRVSTPTFAVVGHVELLDTAAGEIFLAKRYSPTYARFVDHGRFWSLDDAVDCLRLGG</sequence>
<dbReference type="RefSeq" id="WP_243696521.1">
    <property type="nucleotide sequence ID" value="NZ_PYAU01000001.1"/>
</dbReference>
<dbReference type="EMBL" id="PYAU01000001">
    <property type="protein sequence ID" value="PSL39728.1"/>
    <property type="molecule type" value="Genomic_DNA"/>
</dbReference>